<proteinExistence type="inferred from homology"/>
<keyword evidence="3 4" id="KW-0418">Kinase</keyword>
<name>A0A1J1E2Y6_9BACT</name>
<dbReference type="GO" id="GO:0005829">
    <property type="term" value="C:cytosol"/>
    <property type="evidence" value="ECO:0007669"/>
    <property type="project" value="TreeGrafter"/>
</dbReference>
<dbReference type="InterPro" id="IPR001048">
    <property type="entry name" value="Asp/Glu/Uridylate_kinase"/>
</dbReference>
<dbReference type="PANTHER" id="PTHR30409:SF1">
    <property type="entry name" value="CARBAMATE KINASE-RELATED"/>
    <property type="match status" value="1"/>
</dbReference>
<dbReference type="Gene3D" id="3.40.1160.10">
    <property type="entry name" value="Acetylglutamate kinase-like"/>
    <property type="match status" value="1"/>
</dbReference>
<dbReference type="FunFam" id="3.40.1160.10:FF:000007">
    <property type="entry name" value="Carbamate kinase"/>
    <property type="match status" value="1"/>
</dbReference>
<protein>
    <recommendedName>
        <fullName evidence="4">Carbamate kinase</fullName>
    </recommendedName>
</protein>
<dbReference type="OrthoDB" id="9766717at2"/>
<evidence type="ECO:0000259" key="5">
    <source>
        <dbReference type="Pfam" id="PF00696"/>
    </source>
</evidence>
<keyword evidence="7" id="KW-1185">Reference proteome</keyword>
<evidence type="ECO:0000313" key="6">
    <source>
        <dbReference type="EMBL" id="BAV92251.1"/>
    </source>
</evidence>
<evidence type="ECO:0000256" key="3">
    <source>
        <dbReference type="ARBA" id="ARBA00022777"/>
    </source>
</evidence>
<dbReference type="CDD" id="cd04235">
    <property type="entry name" value="AAK_CK"/>
    <property type="match status" value="1"/>
</dbReference>
<dbReference type="RefSeq" id="WP_096399763.1">
    <property type="nucleotide sequence ID" value="NZ_AP017368.1"/>
</dbReference>
<dbReference type="KEGG" id="dtr:RSDT_0739"/>
<dbReference type="PRINTS" id="PR01469">
    <property type="entry name" value="CARBMTKINASE"/>
</dbReference>
<dbReference type="PIRSF" id="PIRSF000723">
    <property type="entry name" value="Carbamate_kin"/>
    <property type="match status" value="1"/>
</dbReference>
<dbReference type="GO" id="GO:0019546">
    <property type="term" value="P:L-arginine deiminase pathway"/>
    <property type="evidence" value="ECO:0007669"/>
    <property type="project" value="TreeGrafter"/>
</dbReference>
<dbReference type="NCBIfam" id="NF009007">
    <property type="entry name" value="PRK12352.1"/>
    <property type="match status" value="1"/>
</dbReference>
<dbReference type="Pfam" id="PF00696">
    <property type="entry name" value="AA_kinase"/>
    <property type="match status" value="1"/>
</dbReference>
<evidence type="ECO:0000256" key="1">
    <source>
        <dbReference type="ARBA" id="ARBA00011066"/>
    </source>
</evidence>
<dbReference type="EMBL" id="AP017368">
    <property type="protein sequence ID" value="BAV92251.1"/>
    <property type="molecule type" value="Genomic_DNA"/>
</dbReference>
<dbReference type="SUPFAM" id="SSF53633">
    <property type="entry name" value="Carbamate kinase-like"/>
    <property type="match status" value="1"/>
</dbReference>
<gene>
    <name evidence="6" type="primary">arcC</name>
    <name evidence="6" type="ORF">RSDT_0739</name>
</gene>
<evidence type="ECO:0000256" key="2">
    <source>
        <dbReference type="ARBA" id="ARBA00022679"/>
    </source>
</evidence>
<dbReference type="InterPro" id="IPR003964">
    <property type="entry name" value="Carb_kinase"/>
</dbReference>
<sequence>MSGRNKNLAVIAIGGNSLISKKNKKSVEDQYDAIRVTVRHIADVIESGRQVCITHGNGPQVGFILFRSEIARKQTGMHPVPLVSCVADTQGAIGWQIQQALSNELRDRGNKAAGRVISLVTQVRVDADDLGFDAPDKYVGEFYDEAELPGLQAQHPEWVLKQDVDRGWRRVVPSPVPREIVELDAVRALLADGFNLITVGGGGIPVVTDTRNDLRGVDAVIDKDLASCLLANELKAGLFVISTGVEKVCVNFGKPDQKELFSVTAAEIRAYYDEGQFPAGSMGPKIKAALNFLDNGGEEVIITNPENMKIAMSGNGGTHIK</sequence>
<dbReference type="InterPro" id="IPR036393">
    <property type="entry name" value="AceGlu_kinase-like_sf"/>
</dbReference>
<evidence type="ECO:0000256" key="4">
    <source>
        <dbReference type="PIRNR" id="PIRNR000723"/>
    </source>
</evidence>
<dbReference type="PANTHER" id="PTHR30409">
    <property type="entry name" value="CARBAMATE KINASE"/>
    <property type="match status" value="1"/>
</dbReference>
<feature type="domain" description="Aspartate/glutamate/uridylate kinase" evidence="5">
    <location>
        <begin position="8"/>
        <end position="304"/>
    </location>
</feature>
<dbReference type="AlphaFoldDB" id="A0A1J1E2Y6"/>
<dbReference type="Proteomes" id="UP000242645">
    <property type="component" value="Chromosome"/>
</dbReference>
<evidence type="ECO:0000313" key="7">
    <source>
        <dbReference type="Proteomes" id="UP000242645"/>
    </source>
</evidence>
<comment type="similarity">
    <text evidence="1 4">Belongs to the carbamate kinase family.</text>
</comment>
<organism evidence="6 7">
    <name type="scientific">Candidatus Desulfovibrio trichonymphae</name>
    <dbReference type="NCBI Taxonomy" id="1725232"/>
    <lineage>
        <taxon>Bacteria</taxon>
        <taxon>Pseudomonadati</taxon>
        <taxon>Thermodesulfobacteriota</taxon>
        <taxon>Desulfovibrionia</taxon>
        <taxon>Desulfovibrionales</taxon>
        <taxon>Desulfovibrionaceae</taxon>
        <taxon>Desulfovibrio</taxon>
    </lineage>
</organism>
<accession>A0A1J1E2Y6</accession>
<reference evidence="6 7" key="1">
    <citation type="journal article" date="2017" name="ISME J.">
        <title>Genome of 'Ca. Desulfovibrio trichonymphae', an H2-oxidizing bacterium in a tripartite symbiotic system within a protist cell in the termite gut.</title>
        <authorList>
            <person name="Kuwahara H."/>
            <person name="Yuki M."/>
            <person name="Izawa K."/>
            <person name="Ohkuma M."/>
            <person name="Hongoh Y."/>
        </authorList>
    </citation>
    <scope>NUCLEOTIDE SEQUENCE [LARGE SCALE GENOMIC DNA]</scope>
    <source>
        <strain evidence="6 7">Rs-N31</strain>
    </source>
</reference>
<dbReference type="GO" id="GO:0008804">
    <property type="term" value="F:carbamate kinase activity"/>
    <property type="evidence" value="ECO:0007669"/>
    <property type="project" value="InterPro"/>
</dbReference>
<keyword evidence="2 4" id="KW-0808">Transferase</keyword>